<gene>
    <name evidence="1" type="ORF">IV66_GL001762</name>
</gene>
<dbReference type="Proteomes" id="UP000051886">
    <property type="component" value="Unassembled WGS sequence"/>
</dbReference>
<sequence>MVEHSKLKYPVTYSSFNIHTLRRCRQIDPHPDYNLLSASKLIKQPKKFLLSEGLSGLHTSHFQFANICQRAWTINNSYKAIILLSLGAFGIITDDFEKMTALKDKYQSHIELPPFTKISPFRSTK</sequence>
<dbReference type="GO" id="GO:0006629">
    <property type="term" value="P:lipid metabolic process"/>
    <property type="evidence" value="ECO:0007669"/>
    <property type="project" value="InterPro"/>
</dbReference>
<accession>A0A0R2LPB9</accession>
<name>A0A0R2LPB9_9LACO</name>
<keyword evidence="2" id="KW-1185">Reference proteome</keyword>
<dbReference type="PATRIC" id="fig|449659.4.peg.1801"/>
<dbReference type="EMBL" id="JQCN01000004">
    <property type="protein sequence ID" value="KRO02092.1"/>
    <property type="molecule type" value="Genomic_DNA"/>
</dbReference>
<evidence type="ECO:0000313" key="2">
    <source>
        <dbReference type="Proteomes" id="UP000051886"/>
    </source>
</evidence>
<dbReference type="InterPro" id="IPR017946">
    <property type="entry name" value="PLC-like_Pdiesterase_TIM-brl"/>
</dbReference>
<comment type="caution">
    <text evidence="1">The sequence shown here is derived from an EMBL/GenBank/DDBJ whole genome shotgun (WGS) entry which is preliminary data.</text>
</comment>
<reference evidence="1 2" key="1">
    <citation type="journal article" date="2015" name="Genome Announc.">
        <title>Expanding the biotechnology potential of lactobacilli through comparative genomics of 213 strains and associated genera.</title>
        <authorList>
            <person name="Sun Z."/>
            <person name="Harris H.M."/>
            <person name="McCann A."/>
            <person name="Guo C."/>
            <person name="Argimon S."/>
            <person name="Zhang W."/>
            <person name="Yang X."/>
            <person name="Jeffery I.B."/>
            <person name="Cooney J.C."/>
            <person name="Kagawa T.F."/>
            <person name="Liu W."/>
            <person name="Song Y."/>
            <person name="Salvetti E."/>
            <person name="Wrobel A."/>
            <person name="Rasinkangas P."/>
            <person name="Parkhill J."/>
            <person name="Rea M.C."/>
            <person name="O'Sullivan O."/>
            <person name="Ritari J."/>
            <person name="Douillard F.P."/>
            <person name="Paul Ross R."/>
            <person name="Yang R."/>
            <person name="Briner A.E."/>
            <person name="Felis G.E."/>
            <person name="de Vos W.M."/>
            <person name="Barrangou R."/>
            <person name="Klaenhammer T.R."/>
            <person name="Caufield P.W."/>
            <person name="Cui Y."/>
            <person name="Zhang H."/>
            <person name="O'Toole P.W."/>
        </authorList>
    </citation>
    <scope>NUCLEOTIDE SEQUENCE [LARGE SCALE GENOMIC DNA]</scope>
    <source>
        <strain evidence="1 2">NBRC 103219</strain>
    </source>
</reference>
<dbReference type="Gene3D" id="3.20.20.190">
    <property type="entry name" value="Phosphatidylinositol (PI) phosphodiesterase"/>
    <property type="match status" value="1"/>
</dbReference>
<dbReference type="STRING" id="449659.IV66_GL001762"/>
<organism evidence="1 2">
    <name type="scientific">Ligilactobacillus pobuzihii</name>
    <dbReference type="NCBI Taxonomy" id="449659"/>
    <lineage>
        <taxon>Bacteria</taxon>
        <taxon>Bacillati</taxon>
        <taxon>Bacillota</taxon>
        <taxon>Bacilli</taxon>
        <taxon>Lactobacillales</taxon>
        <taxon>Lactobacillaceae</taxon>
        <taxon>Ligilactobacillus</taxon>
    </lineage>
</organism>
<proteinExistence type="predicted"/>
<dbReference type="GO" id="GO:0008081">
    <property type="term" value="F:phosphoric diester hydrolase activity"/>
    <property type="evidence" value="ECO:0007669"/>
    <property type="project" value="InterPro"/>
</dbReference>
<protein>
    <submittedName>
        <fullName evidence="1">Uncharacterized protein</fullName>
    </submittedName>
</protein>
<dbReference type="AlphaFoldDB" id="A0A0R2LPB9"/>
<evidence type="ECO:0000313" key="1">
    <source>
        <dbReference type="EMBL" id="KRO02092.1"/>
    </source>
</evidence>
<dbReference type="SUPFAM" id="SSF51695">
    <property type="entry name" value="PLC-like phosphodiesterases"/>
    <property type="match status" value="1"/>
</dbReference>